<evidence type="ECO:0000313" key="7">
    <source>
        <dbReference type="Proteomes" id="UP001595712"/>
    </source>
</evidence>
<reference evidence="7" key="1">
    <citation type="journal article" date="2019" name="Int. J. Syst. Evol. Microbiol.">
        <title>The Global Catalogue of Microorganisms (GCM) 10K type strain sequencing project: providing services to taxonomists for standard genome sequencing and annotation.</title>
        <authorList>
            <consortium name="The Broad Institute Genomics Platform"/>
            <consortium name="The Broad Institute Genome Sequencing Center for Infectious Disease"/>
            <person name="Wu L."/>
            <person name="Ma J."/>
        </authorList>
    </citation>
    <scope>NUCLEOTIDE SEQUENCE [LARGE SCALE GENOMIC DNA]</scope>
    <source>
        <strain evidence="7">CGMCC 4.7396</strain>
    </source>
</reference>
<evidence type="ECO:0000259" key="5">
    <source>
        <dbReference type="Pfam" id="PF01850"/>
    </source>
</evidence>
<evidence type="ECO:0000256" key="1">
    <source>
        <dbReference type="ARBA" id="ARBA00022722"/>
    </source>
</evidence>
<keyword evidence="1" id="KW-0540">Nuclease</keyword>
<dbReference type="Pfam" id="PF01850">
    <property type="entry name" value="PIN"/>
    <property type="match status" value="1"/>
</dbReference>
<organism evidence="6 7">
    <name type="scientific">Glycomyces rhizosphaerae</name>
    <dbReference type="NCBI Taxonomy" id="2054422"/>
    <lineage>
        <taxon>Bacteria</taxon>
        <taxon>Bacillati</taxon>
        <taxon>Actinomycetota</taxon>
        <taxon>Actinomycetes</taxon>
        <taxon>Glycomycetales</taxon>
        <taxon>Glycomycetaceae</taxon>
        <taxon>Glycomyces</taxon>
    </lineage>
</organism>
<evidence type="ECO:0000256" key="4">
    <source>
        <dbReference type="ARBA" id="ARBA00022842"/>
    </source>
</evidence>
<sequence>MIYFDTSALIKLVVTEDETAPLEAWLDGHPEQPWATSDLTRVELLRGVMRRQPMALLQAQQLITRMVRVPLSDGILLYASTCQPPLLRSLDAIHLASVMEFRKEIDWMLVYDKRLLEVANLNGINVASPS</sequence>
<keyword evidence="2" id="KW-0479">Metal-binding</keyword>
<evidence type="ECO:0000313" key="6">
    <source>
        <dbReference type="EMBL" id="MFC3494377.1"/>
    </source>
</evidence>
<proteinExistence type="predicted"/>
<dbReference type="InterPro" id="IPR029060">
    <property type="entry name" value="PIN-like_dom_sf"/>
</dbReference>
<evidence type="ECO:0000256" key="2">
    <source>
        <dbReference type="ARBA" id="ARBA00022723"/>
    </source>
</evidence>
<keyword evidence="7" id="KW-1185">Reference proteome</keyword>
<evidence type="ECO:0000256" key="3">
    <source>
        <dbReference type="ARBA" id="ARBA00022801"/>
    </source>
</evidence>
<dbReference type="EMBL" id="JBHRWO010000015">
    <property type="protein sequence ID" value="MFC3494377.1"/>
    <property type="molecule type" value="Genomic_DNA"/>
</dbReference>
<dbReference type="SUPFAM" id="SSF88723">
    <property type="entry name" value="PIN domain-like"/>
    <property type="match status" value="1"/>
</dbReference>
<dbReference type="Proteomes" id="UP001595712">
    <property type="component" value="Unassembled WGS sequence"/>
</dbReference>
<gene>
    <name evidence="6" type="ORF">ACFO8M_17975</name>
</gene>
<feature type="domain" description="PIN" evidence="5">
    <location>
        <begin position="2"/>
        <end position="119"/>
    </location>
</feature>
<protein>
    <submittedName>
        <fullName evidence="6">Type II toxin-antitoxin system VapC family toxin</fullName>
    </submittedName>
</protein>
<dbReference type="CDD" id="cd09874">
    <property type="entry name" value="PIN_MT3492-like"/>
    <property type="match status" value="1"/>
</dbReference>
<dbReference type="RefSeq" id="WP_387978063.1">
    <property type="nucleotide sequence ID" value="NZ_JBHRWO010000015.1"/>
</dbReference>
<accession>A0ABV7Q3C2</accession>
<keyword evidence="3" id="KW-0378">Hydrolase</keyword>
<dbReference type="InterPro" id="IPR002716">
    <property type="entry name" value="PIN_dom"/>
</dbReference>
<dbReference type="Gene3D" id="3.40.50.1010">
    <property type="entry name" value="5'-nuclease"/>
    <property type="match status" value="1"/>
</dbReference>
<name>A0ABV7Q3C2_9ACTN</name>
<keyword evidence="4" id="KW-0460">Magnesium</keyword>
<comment type="caution">
    <text evidence="6">The sequence shown here is derived from an EMBL/GenBank/DDBJ whole genome shotgun (WGS) entry which is preliminary data.</text>
</comment>